<keyword evidence="3" id="KW-0235">DNA replication</keyword>
<dbReference type="Gene3D" id="3.40.1310.20">
    <property type="match status" value="1"/>
</dbReference>
<comment type="caution">
    <text evidence="12">The sequence shown here is derived from an EMBL/GenBank/DDBJ whole genome shotgun (WGS) entry which is preliminary data.</text>
</comment>
<keyword evidence="10" id="KW-0238">DNA-binding</keyword>
<keyword evidence="9" id="KW-0190">Covalent protein-DNA linkage</keyword>
<name>A0A9N8E8X8_9STRA</name>
<evidence type="ECO:0000256" key="2">
    <source>
        <dbReference type="ARBA" id="ARBA00022695"/>
    </source>
</evidence>
<dbReference type="Proteomes" id="UP001153069">
    <property type="component" value="Unassembled WGS sequence"/>
</dbReference>
<evidence type="ECO:0000256" key="5">
    <source>
        <dbReference type="ARBA" id="ARBA00022723"/>
    </source>
</evidence>
<dbReference type="GO" id="GO:0016787">
    <property type="term" value="F:hydrolase activity"/>
    <property type="evidence" value="ECO:0007669"/>
    <property type="project" value="UniProtKB-KW"/>
</dbReference>
<keyword evidence="7" id="KW-0255">Endonuclease</keyword>
<evidence type="ECO:0000256" key="4">
    <source>
        <dbReference type="ARBA" id="ARBA00022722"/>
    </source>
</evidence>
<dbReference type="GO" id="GO:0006260">
    <property type="term" value="P:DNA replication"/>
    <property type="evidence" value="ECO:0007669"/>
    <property type="project" value="UniProtKB-KW"/>
</dbReference>
<dbReference type="GO" id="GO:0003677">
    <property type="term" value="F:DNA binding"/>
    <property type="evidence" value="ECO:0007669"/>
    <property type="project" value="UniProtKB-KW"/>
</dbReference>
<evidence type="ECO:0000256" key="1">
    <source>
        <dbReference type="ARBA" id="ARBA00022679"/>
    </source>
</evidence>
<proteinExistence type="predicted"/>
<keyword evidence="1" id="KW-0808">Transferase</keyword>
<keyword evidence="13" id="KW-1185">Reference proteome</keyword>
<evidence type="ECO:0000256" key="10">
    <source>
        <dbReference type="ARBA" id="ARBA00023125"/>
    </source>
</evidence>
<dbReference type="PROSITE" id="PS52020">
    <property type="entry name" value="CRESS_DNA_REP"/>
    <property type="match status" value="1"/>
</dbReference>
<keyword evidence="2" id="KW-0548">Nucleotidyltransferase</keyword>
<dbReference type="OrthoDB" id="1926167at2759"/>
<evidence type="ECO:0000313" key="12">
    <source>
        <dbReference type="EMBL" id="CAB9516722.1"/>
    </source>
</evidence>
<evidence type="ECO:0000259" key="11">
    <source>
        <dbReference type="PROSITE" id="PS52020"/>
    </source>
</evidence>
<dbReference type="GO" id="GO:0016779">
    <property type="term" value="F:nucleotidyltransferase activity"/>
    <property type="evidence" value="ECO:0007669"/>
    <property type="project" value="UniProtKB-KW"/>
</dbReference>
<keyword evidence="5" id="KW-0479">Metal-binding</keyword>
<evidence type="ECO:0000256" key="6">
    <source>
        <dbReference type="ARBA" id="ARBA00022741"/>
    </source>
</evidence>
<evidence type="ECO:0000256" key="8">
    <source>
        <dbReference type="ARBA" id="ARBA00022801"/>
    </source>
</evidence>
<evidence type="ECO:0000256" key="7">
    <source>
        <dbReference type="ARBA" id="ARBA00022759"/>
    </source>
</evidence>
<protein>
    <recommendedName>
        <fullName evidence="11">CRESS-DNA virus Rep endonuclease domain-containing protein</fullName>
    </recommendedName>
</protein>
<reference evidence="12" key="1">
    <citation type="submission" date="2020-06" db="EMBL/GenBank/DDBJ databases">
        <authorList>
            <consortium name="Plant Systems Biology data submission"/>
        </authorList>
    </citation>
    <scope>NUCLEOTIDE SEQUENCE</scope>
    <source>
        <strain evidence="12">D6</strain>
    </source>
</reference>
<evidence type="ECO:0000256" key="3">
    <source>
        <dbReference type="ARBA" id="ARBA00022705"/>
    </source>
</evidence>
<accession>A0A9N8E8X8</accession>
<keyword evidence="6" id="KW-0547">Nucleotide-binding</keyword>
<organism evidence="12 13">
    <name type="scientific">Seminavis robusta</name>
    <dbReference type="NCBI Taxonomy" id="568900"/>
    <lineage>
        <taxon>Eukaryota</taxon>
        <taxon>Sar</taxon>
        <taxon>Stramenopiles</taxon>
        <taxon>Ochrophyta</taxon>
        <taxon>Bacillariophyta</taxon>
        <taxon>Bacillariophyceae</taxon>
        <taxon>Bacillariophycidae</taxon>
        <taxon>Naviculales</taxon>
        <taxon>Naviculaceae</taxon>
        <taxon>Seminavis</taxon>
    </lineage>
</organism>
<keyword evidence="4" id="KW-0540">Nuclease</keyword>
<sequence>MPPTYNPSGRKFVFTLHNWTNTDWSYLKNLCETRDDLTFMKVAQENGKEESPHLQGCVVFDRNFKQRESKVSKILMGPNKDTALPDPNKPGQPLGHHYHVKVMQGTFKQAADYCGNLDKEGECPIYVYGTLPDSVQGERTDFKAAQTIIKEKAKAGCKLVGPDGISELLPRFWAQHEQWVRSLYTRYLESGTNFFENNTLFKWQQDLVSYLNDHDPDPRKILFIVDEKGNGGKSELVRNKKWLFPGKDVFTIPPKDTVSMASLFPDNGTDIVLFDCPRKKQHDLAYDFLENLKDGRIVQTKYQPITKTFPIPHVVILMNRIPRLGKSYLSADRYIIKEIELEPEESAKLEAQQADTLQTI</sequence>
<dbReference type="InterPro" id="IPR049912">
    <property type="entry name" value="CRESS_DNA_REP"/>
</dbReference>
<feature type="domain" description="CRESS-DNA virus Rep endonuclease" evidence="11">
    <location>
        <begin position="6"/>
        <end position="131"/>
    </location>
</feature>
<dbReference type="GO" id="GO:0046872">
    <property type="term" value="F:metal ion binding"/>
    <property type="evidence" value="ECO:0007669"/>
    <property type="project" value="UniProtKB-KW"/>
</dbReference>
<keyword evidence="8" id="KW-0378">Hydrolase</keyword>
<dbReference type="GO" id="GO:0004519">
    <property type="term" value="F:endonuclease activity"/>
    <property type="evidence" value="ECO:0007669"/>
    <property type="project" value="UniProtKB-KW"/>
</dbReference>
<dbReference type="AlphaFoldDB" id="A0A9N8E8X8"/>
<evidence type="ECO:0000313" key="13">
    <source>
        <dbReference type="Proteomes" id="UP001153069"/>
    </source>
</evidence>
<gene>
    <name evidence="12" type="ORF">SEMRO_802_G204650.1</name>
</gene>
<evidence type="ECO:0000256" key="9">
    <source>
        <dbReference type="ARBA" id="ARBA00023124"/>
    </source>
</evidence>
<dbReference type="GO" id="GO:0000166">
    <property type="term" value="F:nucleotide binding"/>
    <property type="evidence" value="ECO:0007669"/>
    <property type="project" value="UniProtKB-KW"/>
</dbReference>
<dbReference type="EMBL" id="CAICTM010000801">
    <property type="protein sequence ID" value="CAB9516722.1"/>
    <property type="molecule type" value="Genomic_DNA"/>
</dbReference>